<gene>
    <name evidence="3" type="ORF">FC50_GL001733</name>
</gene>
<dbReference type="Gene3D" id="3.90.110.10">
    <property type="entry name" value="Lactate dehydrogenase/glycoside hydrolase, family 4, C-terminal"/>
    <property type="match status" value="1"/>
</dbReference>
<comment type="similarity">
    <text evidence="1">Belongs to the LDH/MDH superfamily. LDH family.</text>
</comment>
<dbReference type="RefSeq" id="WP_054651798.1">
    <property type="nucleotide sequence ID" value="NZ_AZFJ01000052.1"/>
</dbReference>
<organism evidence="3 4">
    <name type="scientific">Lacticaseibacillus pantheris DSM 15945 = JCM 12539 = NBRC 106106</name>
    <dbReference type="NCBI Taxonomy" id="1423783"/>
    <lineage>
        <taxon>Bacteria</taxon>
        <taxon>Bacillati</taxon>
        <taxon>Bacillota</taxon>
        <taxon>Bacilli</taxon>
        <taxon>Lactobacillales</taxon>
        <taxon>Lactobacillaceae</taxon>
        <taxon>Lacticaseibacillus</taxon>
    </lineage>
</organism>
<dbReference type="Gene3D" id="3.40.50.720">
    <property type="entry name" value="NAD(P)-binding Rossmann-like Domain"/>
    <property type="match status" value="1"/>
</dbReference>
<evidence type="ECO:0000259" key="2">
    <source>
        <dbReference type="Pfam" id="PF02866"/>
    </source>
</evidence>
<dbReference type="GO" id="GO:0006089">
    <property type="term" value="P:lactate metabolic process"/>
    <property type="evidence" value="ECO:0007669"/>
    <property type="project" value="TreeGrafter"/>
</dbReference>
<dbReference type="AlphaFoldDB" id="A0A0R1U6Q9"/>
<dbReference type="SUPFAM" id="SSF51735">
    <property type="entry name" value="NAD(P)-binding Rossmann-fold domains"/>
    <property type="match status" value="1"/>
</dbReference>
<comment type="caution">
    <text evidence="3">The sequence shown here is derived from an EMBL/GenBank/DDBJ whole genome shotgun (WGS) entry which is preliminary data.</text>
</comment>
<sequence>MPTVVVFGHSTTTTAVIVGLMHLDNGLDVTVPDDSDEQQFNDLVALGGMGHNSVRKATPKVVAAADLLVFTDFDSVSTADAGDTVTEANMRPLRDALNAAMASGFDGSILVATTRDDLMTYFAQRFSGVPNDRVLGVGTAAHSIYTANRIARELNVPVDNVAVDVVGTASDYQVLWSRAAVSTVPLLSMVQNDATDVSANLIQVVDRDLQQFVAGIGAAVVADVVARIVAVLLSDGSDIVPLTLITNAGEDLNVSARPAVVGQRHAQVLPRVAGAQAEEEAWAAITGHVRDEIKTIENNISGSKD</sequence>
<reference evidence="3 4" key="1">
    <citation type="journal article" date="2015" name="Genome Announc.">
        <title>Expanding the biotechnology potential of lactobacilli through comparative genomics of 213 strains and associated genera.</title>
        <authorList>
            <person name="Sun Z."/>
            <person name="Harris H.M."/>
            <person name="McCann A."/>
            <person name="Guo C."/>
            <person name="Argimon S."/>
            <person name="Zhang W."/>
            <person name="Yang X."/>
            <person name="Jeffery I.B."/>
            <person name="Cooney J.C."/>
            <person name="Kagawa T.F."/>
            <person name="Liu W."/>
            <person name="Song Y."/>
            <person name="Salvetti E."/>
            <person name="Wrobel A."/>
            <person name="Rasinkangas P."/>
            <person name="Parkhill J."/>
            <person name="Rea M.C."/>
            <person name="O'Sullivan O."/>
            <person name="Ritari J."/>
            <person name="Douillard F.P."/>
            <person name="Paul Ross R."/>
            <person name="Yang R."/>
            <person name="Briner A.E."/>
            <person name="Felis G.E."/>
            <person name="de Vos W.M."/>
            <person name="Barrangou R."/>
            <person name="Klaenhammer T.R."/>
            <person name="Caufield P.W."/>
            <person name="Cui Y."/>
            <person name="Zhang H."/>
            <person name="O'Toole P.W."/>
        </authorList>
    </citation>
    <scope>NUCLEOTIDE SEQUENCE [LARGE SCALE GENOMIC DNA]</scope>
    <source>
        <strain evidence="3 4">DSM 15945</strain>
    </source>
</reference>
<accession>A0A0R1U6Q9</accession>
<evidence type="ECO:0000256" key="1">
    <source>
        <dbReference type="ARBA" id="ARBA00006054"/>
    </source>
</evidence>
<dbReference type="Pfam" id="PF02866">
    <property type="entry name" value="Ldh_1_C"/>
    <property type="match status" value="1"/>
</dbReference>
<dbReference type="PANTHER" id="PTHR43128">
    <property type="entry name" value="L-2-HYDROXYCARBOXYLATE DEHYDROGENASE (NAD(P)(+))"/>
    <property type="match status" value="1"/>
</dbReference>
<evidence type="ECO:0000313" key="4">
    <source>
        <dbReference type="Proteomes" id="UP000051922"/>
    </source>
</evidence>
<evidence type="ECO:0000313" key="3">
    <source>
        <dbReference type="EMBL" id="KRL85563.1"/>
    </source>
</evidence>
<dbReference type="GO" id="GO:0004459">
    <property type="term" value="F:L-lactate dehydrogenase (NAD+) activity"/>
    <property type="evidence" value="ECO:0007669"/>
    <property type="project" value="TreeGrafter"/>
</dbReference>
<dbReference type="STRING" id="1423783.FC50_GL001733"/>
<feature type="domain" description="Lactate/malate dehydrogenase C-terminal" evidence="2">
    <location>
        <begin position="149"/>
        <end position="298"/>
    </location>
</feature>
<proteinExistence type="inferred from homology"/>
<dbReference type="PATRIC" id="fig|1423783.4.peg.1775"/>
<keyword evidence="4" id="KW-1185">Reference proteome</keyword>
<dbReference type="InterPro" id="IPR015955">
    <property type="entry name" value="Lactate_DH/Glyco_Ohase_4_C"/>
</dbReference>
<dbReference type="InterPro" id="IPR022383">
    <property type="entry name" value="Lactate/malate_DH_C"/>
</dbReference>
<name>A0A0R1U6Q9_9LACO</name>
<dbReference type="SUPFAM" id="SSF56327">
    <property type="entry name" value="LDH C-terminal domain-like"/>
    <property type="match status" value="1"/>
</dbReference>
<dbReference type="OrthoDB" id="2318352at2"/>
<dbReference type="Proteomes" id="UP000051922">
    <property type="component" value="Unassembled WGS sequence"/>
</dbReference>
<dbReference type="InterPro" id="IPR036291">
    <property type="entry name" value="NAD(P)-bd_dom_sf"/>
</dbReference>
<dbReference type="PANTHER" id="PTHR43128:SF16">
    <property type="entry name" value="L-LACTATE DEHYDROGENASE"/>
    <property type="match status" value="1"/>
</dbReference>
<dbReference type="EMBL" id="AZFJ01000052">
    <property type="protein sequence ID" value="KRL85563.1"/>
    <property type="molecule type" value="Genomic_DNA"/>
</dbReference>
<protein>
    <recommendedName>
        <fullName evidence="2">Lactate/malate dehydrogenase C-terminal domain-containing protein</fullName>
    </recommendedName>
</protein>